<comment type="caution">
    <text evidence="5">The sequence shown here is derived from an EMBL/GenBank/DDBJ whole genome shotgun (WGS) entry which is preliminary data.</text>
</comment>
<reference evidence="5 6" key="1">
    <citation type="submission" date="2019-08" db="EMBL/GenBank/DDBJ databases">
        <title>Bacillus genomes from the desert of Cuatro Cienegas, Coahuila.</title>
        <authorList>
            <person name="Olmedo-Alvarez G."/>
        </authorList>
    </citation>
    <scope>NUCLEOTIDE SEQUENCE [LARGE SCALE GENOMIC DNA]</scope>
    <source>
        <strain evidence="5 6">CH446_14T</strain>
    </source>
</reference>
<keyword evidence="2 3" id="KW-0378">Hydrolase</keyword>
<organism evidence="5 6">
    <name type="scientific">Bacillus infantis</name>
    <dbReference type="NCBI Taxonomy" id="324767"/>
    <lineage>
        <taxon>Bacteria</taxon>
        <taxon>Bacillati</taxon>
        <taxon>Bacillota</taxon>
        <taxon>Bacilli</taxon>
        <taxon>Bacillales</taxon>
        <taxon>Bacillaceae</taxon>
        <taxon>Bacillus</taxon>
    </lineage>
</organism>
<dbReference type="InterPro" id="IPR000086">
    <property type="entry name" value="NUDIX_hydrolase_dom"/>
</dbReference>
<dbReference type="Pfam" id="PF00293">
    <property type="entry name" value="NUDIX"/>
    <property type="match status" value="1"/>
</dbReference>
<dbReference type="InterPro" id="IPR020476">
    <property type="entry name" value="Nudix_hydrolase"/>
</dbReference>
<dbReference type="CDD" id="cd02883">
    <property type="entry name" value="NUDIX_Hydrolase"/>
    <property type="match status" value="1"/>
</dbReference>
<dbReference type="GO" id="GO:0016787">
    <property type="term" value="F:hydrolase activity"/>
    <property type="evidence" value="ECO:0007669"/>
    <property type="project" value="UniProtKB-KW"/>
</dbReference>
<dbReference type="PRINTS" id="PR00502">
    <property type="entry name" value="NUDIXFAMILY"/>
</dbReference>
<dbReference type="EMBL" id="VTER01000009">
    <property type="protein sequence ID" value="TYS45991.1"/>
    <property type="molecule type" value="Genomic_DNA"/>
</dbReference>
<dbReference type="InterPro" id="IPR020084">
    <property type="entry name" value="NUDIX_hydrolase_CS"/>
</dbReference>
<feature type="domain" description="Nudix hydrolase" evidence="4">
    <location>
        <begin position="7"/>
        <end position="137"/>
    </location>
</feature>
<comment type="similarity">
    <text evidence="1 3">Belongs to the Nudix hydrolase family.</text>
</comment>
<dbReference type="InterPro" id="IPR015797">
    <property type="entry name" value="NUDIX_hydrolase-like_dom_sf"/>
</dbReference>
<name>A0A5D4R6W2_9BACI</name>
<dbReference type="PANTHER" id="PTHR43736">
    <property type="entry name" value="ADP-RIBOSE PYROPHOSPHATASE"/>
    <property type="match status" value="1"/>
</dbReference>
<protein>
    <submittedName>
        <fullName evidence="5">NUDIX domain-containing protein</fullName>
    </submittedName>
</protein>
<gene>
    <name evidence="5" type="ORF">FZD51_18290</name>
</gene>
<dbReference type="Gene3D" id="3.90.79.10">
    <property type="entry name" value="Nucleoside Triphosphate Pyrophosphohydrolase"/>
    <property type="match status" value="1"/>
</dbReference>
<evidence type="ECO:0000256" key="1">
    <source>
        <dbReference type="ARBA" id="ARBA00005582"/>
    </source>
</evidence>
<dbReference type="PROSITE" id="PS51462">
    <property type="entry name" value="NUDIX"/>
    <property type="match status" value="1"/>
</dbReference>
<evidence type="ECO:0000259" key="4">
    <source>
        <dbReference type="PROSITE" id="PS51462"/>
    </source>
</evidence>
<dbReference type="SUPFAM" id="SSF55811">
    <property type="entry name" value="Nudix"/>
    <property type="match status" value="1"/>
</dbReference>
<dbReference type="Proteomes" id="UP000322139">
    <property type="component" value="Unassembled WGS sequence"/>
</dbReference>
<evidence type="ECO:0000313" key="6">
    <source>
        <dbReference type="Proteomes" id="UP000322139"/>
    </source>
</evidence>
<dbReference type="AlphaFoldDB" id="A0A5D4R6W2"/>
<evidence type="ECO:0000256" key="3">
    <source>
        <dbReference type="RuleBase" id="RU003476"/>
    </source>
</evidence>
<evidence type="ECO:0000313" key="5">
    <source>
        <dbReference type="EMBL" id="TYS45991.1"/>
    </source>
</evidence>
<evidence type="ECO:0000256" key="2">
    <source>
        <dbReference type="ARBA" id="ARBA00022801"/>
    </source>
</evidence>
<sequence>MNQKVYRRYSMDSILIASTAVLMDGRLLMIKEHKNEAGPTWNFPSGHVEPGEDIIAAARRETKEETGLDIKIAESAGIFQFTSRTGHPILLFQFLAEFAGGSIKLENGMPEYKWLTAQEILSMDDNGLREPGVIKQITRSILKQNYIPLSFFHTIS</sequence>
<proteinExistence type="inferred from homology"/>
<dbReference type="PANTHER" id="PTHR43736:SF1">
    <property type="entry name" value="DIHYDRONEOPTERIN TRIPHOSPHATE DIPHOSPHATASE"/>
    <property type="match status" value="1"/>
</dbReference>
<dbReference type="PROSITE" id="PS00893">
    <property type="entry name" value="NUDIX_BOX"/>
    <property type="match status" value="1"/>
</dbReference>
<accession>A0A5D4R6W2</accession>